<sequence length="71" mass="7895">MSDGIVGAIAISLFGTSSSGGEKKKRGHETMDSEYAMLGGDLDVCRMFDQYSYKVRVWIFYQSSVGKKINF</sequence>
<accession>A0AAV7J5X3</accession>
<comment type="caution">
    <text evidence="1">The sequence shown here is derived from an EMBL/GenBank/DDBJ whole genome shotgun (WGS) entry which is preliminary data.</text>
</comment>
<keyword evidence="2" id="KW-1185">Reference proteome</keyword>
<evidence type="ECO:0000313" key="2">
    <source>
        <dbReference type="Proteomes" id="UP000826195"/>
    </source>
</evidence>
<dbReference type="Proteomes" id="UP000826195">
    <property type="component" value="Unassembled WGS sequence"/>
</dbReference>
<dbReference type="AlphaFoldDB" id="A0AAV7J5X3"/>
<gene>
    <name evidence="1" type="ORF">KQX54_009149</name>
</gene>
<name>A0AAV7J5X3_COTGL</name>
<reference evidence="1 2" key="1">
    <citation type="journal article" date="2021" name="J. Hered.">
        <title>A chromosome-level genome assembly of the parasitoid wasp, Cotesia glomerata (Hymenoptera: Braconidae).</title>
        <authorList>
            <person name="Pinto B.J."/>
            <person name="Weis J.J."/>
            <person name="Gamble T."/>
            <person name="Ode P.J."/>
            <person name="Paul R."/>
            <person name="Zaspel J.M."/>
        </authorList>
    </citation>
    <scope>NUCLEOTIDE SEQUENCE [LARGE SCALE GENOMIC DNA]</scope>
    <source>
        <strain evidence="1">CgM1</strain>
    </source>
</reference>
<proteinExistence type="predicted"/>
<evidence type="ECO:0000313" key="1">
    <source>
        <dbReference type="EMBL" id="KAH0567377.1"/>
    </source>
</evidence>
<dbReference type="EMBL" id="JAHXZJ010000001">
    <property type="protein sequence ID" value="KAH0567377.1"/>
    <property type="molecule type" value="Genomic_DNA"/>
</dbReference>
<protein>
    <submittedName>
        <fullName evidence="1">Uncharacterized protein</fullName>
    </submittedName>
</protein>
<organism evidence="1 2">
    <name type="scientific">Cotesia glomerata</name>
    <name type="common">Lepidopteran parasitic wasp</name>
    <name type="synonym">Apanteles glomeratus</name>
    <dbReference type="NCBI Taxonomy" id="32391"/>
    <lineage>
        <taxon>Eukaryota</taxon>
        <taxon>Metazoa</taxon>
        <taxon>Ecdysozoa</taxon>
        <taxon>Arthropoda</taxon>
        <taxon>Hexapoda</taxon>
        <taxon>Insecta</taxon>
        <taxon>Pterygota</taxon>
        <taxon>Neoptera</taxon>
        <taxon>Endopterygota</taxon>
        <taxon>Hymenoptera</taxon>
        <taxon>Apocrita</taxon>
        <taxon>Ichneumonoidea</taxon>
        <taxon>Braconidae</taxon>
        <taxon>Microgastrinae</taxon>
        <taxon>Cotesia</taxon>
    </lineage>
</organism>